<comment type="subcellular location">
    <subcellularLocation>
        <location evidence="1">Cell membrane</location>
        <topology evidence="1">Multi-pass membrane protein</topology>
    </subcellularLocation>
</comment>
<feature type="transmembrane region" description="Helical" evidence="8">
    <location>
        <begin position="97"/>
        <end position="120"/>
    </location>
</feature>
<feature type="transmembrane region" description="Helical" evidence="8">
    <location>
        <begin position="44"/>
        <end position="65"/>
    </location>
</feature>
<comment type="caution">
    <text evidence="10">The sequence shown here is derived from an EMBL/GenBank/DDBJ whole genome shotgun (WGS) entry which is preliminary data.</text>
</comment>
<dbReference type="PANTHER" id="PTHR42920:SF5">
    <property type="entry name" value="EAMA DOMAIN-CONTAINING PROTEIN"/>
    <property type="match status" value="1"/>
</dbReference>
<keyword evidence="5 8" id="KW-1133">Transmembrane helix</keyword>
<dbReference type="EMBL" id="JAGIOI010000001">
    <property type="protein sequence ID" value="MBP2412920.1"/>
    <property type="molecule type" value="Genomic_DNA"/>
</dbReference>
<gene>
    <name evidence="10" type="ORF">JOF48_001719</name>
</gene>
<organism evidence="10 11">
    <name type="scientific">Arthrobacter stackebrandtii</name>
    <dbReference type="NCBI Taxonomy" id="272161"/>
    <lineage>
        <taxon>Bacteria</taxon>
        <taxon>Bacillati</taxon>
        <taxon>Actinomycetota</taxon>
        <taxon>Actinomycetes</taxon>
        <taxon>Micrococcales</taxon>
        <taxon>Micrococcaceae</taxon>
        <taxon>Arthrobacter</taxon>
    </lineage>
</organism>
<evidence type="ECO:0000313" key="10">
    <source>
        <dbReference type="EMBL" id="MBP2412920.1"/>
    </source>
</evidence>
<name>A0ABS4YWE4_9MICC</name>
<evidence type="ECO:0000256" key="3">
    <source>
        <dbReference type="ARBA" id="ARBA00022475"/>
    </source>
</evidence>
<evidence type="ECO:0000256" key="2">
    <source>
        <dbReference type="ARBA" id="ARBA00007362"/>
    </source>
</evidence>
<accession>A0ABS4YWE4</accession>
<sequence>MTKELVSRDNVLAVLAVRMTLTALTLMFILVMRRKRIAKSEWGIGLVLGLLLSTVFTFETFGIAATSATNAGLIISLTIVMTPALETVVGRRKLSRLFYLAAVIAIAGVYFLATGGAAASFNLGDLLILLAATARAVHVTGMHRLSAGRHIDSLHLTFVQMATCGIVFLALSAVSGVRVQDYVPTMDNSAVVQMIYLVVVCTVFPFFIQMWAVRKTSPTRVSLLLGTEPVWAAAIGVTLAGDVLGPVGILGVVLVLVGTMWGQRLELGRAPKAQAGEATPGEAGASREGGEIKDPAL</sequence>
<dbReference type="PANTHER" id="PTHR42920">
    <property type="entry name" value="OS03G0707200 PROTEIN-RELATED"/>
    <property type="match status" value="1"/>
</dbReference>
<dbReference type="SUPFAM" id="SSF103481">
    <property type="entry name" value="Multidrug resistance efflux transporter EmrE"/>
    <property type="match status" value="2"/>
</dbReference>
<feature type="transmembrane region" description="Helical" evidence="8">
    <location>
        <begin position="194"/>
        <end position="213"/>
    </location>
</feature>
<evidence type="ECO:0000256" key="8">
    <source>
        <dbReference type="SAM" id="Phobius"/>
    </source>
</evidence>
<comment type="similarity">
    <text evidence="2">Belongs to the EamA transporter family.</text>
</comment>
<keyword evidence="3" id="KW-1003">Cell membrane</keyword>
<dbReference type="Pfam" id="PF00892">
    <property type="entry name" value="EamA"/>
    <property type="match status" value="2"/>
</dbReference>
<evidence type="ECO:0000256" key="4">
    <source>
        <dbReference type="ARBA" id="ARBA00022692"/>
    </source>
</evidence>
<feature type="domain" description="EamA" evidence="9">
    <location>
        <begin position="123"/>
        <end position="260"/>
    </location>
</feature>
<feature type="transmembrane region" description="Helical" evidence="8">
    <location>
        <begin position="71"/>
        <end position="90"/>
    </location>
</feature>
<evidence type="ECO:0000259" key="9">
    <source>
        <dbReference type="Pfam" id="PF00892"/>
    </source>
</evidence>
<dbReference type="InterPro" id="IPR051258">
    <property type="entry name" value="Diverse_Substrate_Transporter"/>
</dbReference>
<feature type="transmembrane region" description="Helical" evidence="8">
    <location>
        <begin position="243"/>
        <end position="262"/>
    </location>
</feature>
<keyword evidence="11" id="KW-1185">Reference proteome</keyword>
<keyword evidence="6 8" id="KW-0472">Membrane</keyword>
<feature type="transmembrane region" description="Helical" evidence="8">
    <location>
        <begin position="12"/>
        <end position="32"/>
    </location>
</feature>
<evidence type="ECO:0000256" key="1">
    <source>
        <dbReference type="ARBA" id="ARBA00004651"/>
    </source>
</evidence>
<evidence type="ECO:0000313" key="11">
    <source>
        <dbReference type="Proteomes" id="UP000711614"/>
    </source>
</evidence>
<protein>
    <submittedName>
        <fullName evidence="10">Drug/metabolite transporter (DMT)-like permease</fullName>
    </submittedName>
</protein>
<feature type="domain" description="EamA" evidence="9">
    <location>
        <begin position="2"/>
        <end position="113"/>
    </location>
</feature>
<proteinExistence type="inferred from homology"/>
<feature type="compositionally biased region" description="Basic and acidic residues" evidence="7">
    <location>
        <begin position="288"/>
        <end position="297"/>
    </location>
</feature>
<feature type="region of interest" description="Disordered" evidence="7">
    <location>
        <begin position="272"/>
        <end position="297"/>
    </location>
</feature>
<keyword evidence="4 8" id="KW-0812">Transmembrane</keyword>
<dbReference type="Proteomes" id="UP000711614">
    <property type="component" value="Unassembled WGS sequence"/>
</dbReference>
<evidence type="ECO:0000256" key="5">
    <source>
        <dbReference type="ARBA" id="ARBA00022989"/>
    </source>
</evidence>
<evidence type="ECO:0000256" key="7">
    <source>
        <dbReference type="SAM" id="MobiDB-lite"/>
    </source>
</evidence>
<feature type="transmembrane region" description="Helical" evidence="8">
    <location>
        <begin position="154"/>
        <end position="174"/>
    </location>
</feature>
<dbReference type="InterPro" id="IPR000620">
    <property type="entry name" value="EamA_dom"/>
</dbReference>
<reference evidence="10 11" key="1">
    <citation type="submission" date="2021-03" db="EMBL/GenBank/DDBJ databases">
        <title>Sequencing the genomes of 1000 actinobacteria strains.</title>
        <authorList>
            <person name="Klenk H.-P."/>
        </authorList>
    </citation>
    <scope>NUCLEOTIDE SEQUENCE [LARGE SCALE GENOMIC DNA]</scope>
    <source>
        <strain evidence="10 11">DSM 16005</strain>
    </source>
</reference>
<dbReference type="InterPro" id="IPR037185">
    <property type="entry name" value="EmrE-like"/>
</dbReference>
<evidence type="ECO:0000256" key="6">
    <source>
        <dbReference type="ARBA" id="ARBA00023136"/>
    </source>
</evidence>